<dbReference type="Gene3D" id="3.40.640.10">
    <property type="entry name" value="Type I PLP-dependent aspartate aminotransferase-like (Major domain)"/>
    <property type="match status" value="1"/>
</dbReference>
<dbReference type="InterPro" id="IPR000653">
    <property type="entry name" value="DegT/StrS_aminotransferase"/>
</dbReference>
<evidence type="ECO:0000256" key="1">
    <source>
        <dbReference type="ARBA" id="ARBA00037999"/>
    </source>
</evidence>
<organism evidence="3 4">
    <name type="scientific">Leptospirillum ferriphilum YSK</name>
    <dbReference type="NCBI Taxonomy" id="1441628"/>
    <lineage>
        <taxon>Bacteria</taxon>
        <taxon>Pseudomonadati</taxon>
        <taxon>Nitrospirota</taxon>
        <taxon>Nitrospiria</taxon>
        <taxon>Nitrospirales</taxon>
        <taxon>Nitrospiraceae</taxon>
        <taxon>Leptospirillum</taxon>
    </lineage>
</organism>
<dbReference type="OrthoDB" id="9810913at2"/>
<dbReference type="InterPro" id="IPR015424">
    <property type="entry name" value="PyrdxlP-dep_Trfase"/>
</dbReference>
<dbReference type="PANTHER" id="PTHR30244">
    <property type="entry name" value="TRANSAMINASE"/>
    <property type="match status" value="1"/>
</dbReference>
<dbReference type="PANTHER" id="PTHR30244:SF34">
    <property type="entry name" value="DTDP-4-AMINO-4,6-DIDEOXYGALACTOSE TRANSAMINASE"/>
    <property type="match status" value="1"/>
</dbReference>
<dbReference type="PIRSF" id="PIRSF000390">
    <property type="entry name" value="PLP_StrS"/>
    <property type="match status" value="1"/>
</dbReference>
<dbReference type="AlphaFoldDB" id="A0A059XUU3"/>
<reference evidence="4" key="1">
    <citation type="submission" date="2014-02" db="EMBL/GenBank/DDBJ databases">
        <title>Complete genome sequence and comparative genomic analysis of the nitrogen-fixing bacterium Leptospirillum ferriphilum YSK.</title>
        <authorList>
            <person name="Guo X."/>
            <person name="Yin H."/>
            <person name="Liang Y."/>
            <person name="Hu Q."/>
            <person name="Ma L."/>
            <person name="Xiao Y."/>
            <person name="Zhang X."/>
            <person name="Qiu G."/>
            <person name="Liu X."/>
        </authorList>
    </citation>
    <scope>NUCLEOTIDE SEQUENCE [LARGE SCALE GENOMIC DNA]</scope>
    <source>
        <strain evidence="4">YSK</strain>
    </source>
</reference>
<reference evidence="3 4" key="2">
    <citation type="journal article" date="2015" name="Biomed. Res. Int.">
        <title>Effects of Arsenite Resistance on the Growth and Functional Gene Expression of Leptospirillum ferriphilum and Acidithiobacillus thiooxidans in Pure Culture and Coculture.</title>
        <authorList>
            <person name="Jiang H."/>
            <person name="Liang Y."/>
            <person name="Yin H."/>
            <person name="Xiao Y."/>
            <person name="Guo X."/>
            <person name="Xu Y."/>
            <person name="Hu Q."/>
            <person name="Liu H."/>
            <person name="Liu X."/>
        </authorList>
    </citation>
    <scope>NUCLEOTIDE SEQUENCE [LARGE SCALE GENOMIC DNA]</scope>
    <source>
        <strain evidence="3 4">YSK</strain>
    </source>
</reference>
<dbReference type="InterPro" id="IPR015421">
    <property type="entry name" value="PyrdxlP-dep_Trfase_major"/>
</dbReference>
<comment type="similarity">
    <text evidence="1 2">Belongs to the DegT/DnrJ/EryC1 family.</text>
</comment>
<dbReference type="Pfam" id="PF01041">
    <property type="entry name" value="DegT_DnrJ_EryC1"/>
    <property type="match status" value="1"/>
</dbReference>
<dbReference type="Gene3D" id="3.90.1150.10">
    <property type="entry name" value="Aspartate Aminotransferase, domain 1"/>
    <property type="match status" value="1"/>
</dbReference>
<accession>A0A059XUU3</accession>
<dbReference type="KEGG" id="lfp:Y981_08995"/>
<evidence type="ECO:0000256" key="2">
    <source>
        <dbReference type="RuleBase" id="RU004508"/>
    </source>
</evidence>
<keyword evidence="4" id="KW-1185">Reference proteome</keyword>
<sequence length="385" mass="42094">MKKTIGEPEDRRAIPFDRPQWTAEEVAEQISALGEDAFQDPVDVLEARLGLIFGRAHALLVPTPSIALFIALSGLGIGSGDEVITSPFSWFGIARAIPWQGAKPVFSDIDAWSFTLDPEKAASRTGPKTQAILVGNTLGHPADWDRFESLARKRSLVLIEDSTESLFSEYRSRRTGSFGDVSILAFGSPHPNVGESYGVLLTDRPELDRIFRTIREGGGRKGDMSHILSLGLTVPEGLARLGLLSLSRLPAGLQKRARLLDAYQESMQSFEGVKDLYQSLDVEHVNRLAYMAHLGTRFSVLSRNAIVEDLAGAGIGARPFPPPLHLEPWFRENGYKKGMAPIAEKLSDRSIALPFHPGLLPSDVEIIVDRFKEAALQIGAGASIY</sequence>
<dbReference type="GO" id="GO:0008483">
    <property type="term" value="F:transaminase activity"/>
    <property type="evidence" value="ECO:0007669"/>
    <property type="project" value="UniProtKB-KW"/>
</dbReference>
<evidence type="ECO:0000313" key="4">
    <source>
        <dbReference type="Proteomes" id="UP000027059"/>
    </source>
</evidence>
<dbReference type="GO" id="GO:0000271">
    <property type="term" value="P:polysaccharide biosynthetic process"/>
    <property type="evidence" value="ECO:0007669"/>
    <property type="project" value="TreeGrafter"/>
</dbReference>
<dbReference type="RefSeq" id="WP_051613857.1">
    <property type="nucleotide sequence ID" value="NZ_CP007243.1"/>
</dbReference>
<protein>
    <submittedName>
        <fullName evidence="3">Aminotransferase DegT</fullName>
    </submittedName>
</protein>
<dbReference type="SUPFAM" id="SSF53383">
    <property type="entry name" value="PLP-dependent transferases"/>
    <property type="match status" value="1"/>
</dbReference>
<dbReference type="HOGENOM" id="CLU_033332_0_1_0"/>
<keyword evidence="3" id="KW-0808">Transferase</keyword>
<gene>
    <name evidence="3" type="ORF">Y981_08995</name>
</gene>
<evidence type="ECO:0000313" key="3">
    <source>
        <dbReference type="EMBL" id="AIA30830.1"/>
    </source>
</evidence>
<dbReference type="EMBL" id="CP007243">
    <property type="protein sequence ID" value="AIA30830.1"/>
    <property type="molecule type" value="Genomic_DNA"/>
</dbReference>
<dbReference type="InterPro" id="IPR015422">
    <property type="entry name" value="PyrdxlP-dep_Trfase_small"/>
</dbReference>
<proteinExistence type="inferred from homology"/>
<dbReference type="Proteomes" id="UP000027059">
    <property type="component" value="Chromosome"/>
</dbReference>
<keyword evidence="2" id="KW-0663">Pyridoxal phosphate</keyword>
<keyword evidence="3" id="KW-0032">Aminotransferase</keyword>
<name>A0A059XUU3_9BACT</name>
<dbReference type="GO" id="GO:0030170">
    <property type="term" value="F:pyridoxal phosphate binding"/>
    <property type="evidence" value="ECO:0007669"/>
    <property type="project" value="TreeGrafter"/>
</dbReference>